<keyword evidence="3 6" id="KW-0812">Transmembrane</keyword>
<keyword evidence="2" id="KW-0813">Transport</keyword>
<feature type="transmembrane region" description="Helical" evidence="6">
    <location>
        <begin position="456"/>
        <end position="477"/>
    </location>
</feature>
<accession>A0ABP9D609</accession>
<feature type="transmembrane region" description="Helical" evidence="6">
    <location>
        <begin position="275"/>
        <end position="300"/>
    </location>
</feature>
<dbReference type="PROSITE" id="PS50850">
    <property type="entry name" value="MFS"/>
    <property type="match status" value="1"/>
</dbReference>
<evidence type="ECO:0000313" key="9">
    <source>
        <dbReference type="Proteomes" id="UP001500839"/>
    </source>
</evidence>
<feature type="transmembrane region" description="Helical" evidence="6">
    <location>
        <begin position="114"/>
        <end position="133"/>
    </location>
</feature>
<dbReference type="Pfam" id="PF07690">
    <property type="entry name" value="MFS_1"/>
    <property type="match status" value="1"/>
</dbReference>
<feature type="transmembrane region" description="Helical" evidence="6">
    <location>
        <begin position="177"/>
        <end position="195"/>
    </location>
</feature>
<feature type="transmembrane region" description="Helical" evidence="6">
    <location>
        <begin position="375"/>
        <end position="398"/>
    </location>
</feature>
<feature type="transmembrane region" description="Helical" evidence="6">
    <location>
        <begin position="89"/>
        <end position="108"/>
    </location>
</feature>
<dbReference type="InterPro" id="IPR011701">
    <property type="entry name" value="MFS"/>
</dbReference>
<evidence type="ECO:0000313" key="8">
    <source>
        <dbReference type="EMBL" id="GAA4824378.1"/>
    </source>
</evidence>
<organism evidence="8 9">
    <name type="scientific">Tomitella cavernea</name>
    <dbReference type="NCBI Taxonomy" id="1387982"/>
    <lineage>
        <taxon>Bacteria</taxon>
        <taxon>Bacillati</taxon>
        <taxon>Actinomycetota</taxon>
        <taxon>Actinomycetes</taxon>
        <taxon>Mycobacteriales</taxon>
        <taxon>Tomitella</taxon>
    </lineage>
</organism>
<gene>
    <name evidence="8" type="ORF">GCM10023353_36800</name>
</gene>
<keyword evidence="5 6" id="KW-0472">Membrane</keyword>
<dbReference type="Gene3D" id="1.20.1250.20">
    <property type="entry name" value="MFS general substrate transporter like domains"/>
    <property type="match status" value="2"/>
</dbReference>
<comment type="subcellular location">
    <subcellularLocation>
        <location evidence="1">Cell membrane</location>
        <topology evidence="1">Multi-pass membrane protein</topology>
    </subcellularLocation>
</comment>
<dbReference type="PANTHER" id="PTHR23501:SF197">
    <property type="entry name" value="COMD"/>
    <property type="match status" value="1"/>
</dbReference>
<evidence type="ECO:0000256" key="6">
    <source>
        <dbReference type="SAM" id="Phobius"/>
    </source>
</evidence>
<feature type="transmembrane region" description="Helical" evidence="6">
    <location>
        <begin position="419"/>
        <end position="436"/>
    </location>
</feature>
<dbReference type="RefSeq" id="WP_200171357.1">
    <property type="nucleotide sequence ID" value="NZ_BAABKQ010000001.1"/>
</dbReference>
<feature type="transmembrane region" description="Helical" evidence="6">
    <location>
        <begin position="145"/>
        <end position="165"/>
    </location>
</feature>
<keyword evidence="9" id="KW-1185">Reference proteome</keyword>
<name>A0ABP9D609_9ACTN</name>
<protein>
    <submittedName>
        <fullName evidence="8">MFS transporter</fullName>
    </submittedName>
</protein>
<feature type="transmembrane region" description="Helical" evidence="6">
    <location>
        <begin position="207"/>
        <end position="228"/>
    </location>
</feature>
<sequence length="504" mass="51727">MIPTTSAAASGPTEGSGWSPRLAFSLFSIVLVLELLSVSYLMIAMALPDIATHFQTTQAAWLITAFLLLGAVAAPLVGKLADIHGKRRLLIVCLVIAAVGSLLSALAGSYALMIAGRALAGMLVPCLFLSYSLIRDVFPSKTVPLAVSIATAGMGLISIAAPFLTGWLIDDFGWRSIFWFFTVTLVVLGVLILVGTPESAVRLRSRIDFIGAILLGAGIAGVLIAVSFGPTWGWGAGSTLLYLFGGLVLLGAWLASSRTISEPLMRLDILRLRPVLFTVAAAGAVYGATSVYSTILPSMAMTPSELGLGYGFGVDAEGFAIFQVPIGALTMVGGIVVGMLCGRGVAARTLLLNGSALLIVGGTLTALANDDKGLLLLWGAVFGLGTGLGYAAIPNLVIKAAPPELQASTASMTGVSQSLVASITPVIAYTVMNNSFMAPIDPQLTGGAVVYTEGGYVAAFFVAAGAGLLALVMALGIPRRFTRFAAYRAPAAEGSDPVAVPAAG</sequence>
<evidence type="ECO:0000256" key="3">
    <source>
        <dbReference type="ARBA" id="ARBA00022692"/>
    </source>
</evidence>
<evidence type="ECO:0000256" key="1">
    <source>
        <dbReference type="ARBA" id="ARBA00004651"/>
    </source>
</evidence>
<feature type="transmembrane region" description="Helical" evidence="6">
    <location>
        <begin position="22"/>
        <end position="47"/>
    </location>
</feature>
<feature type="transmembrane region" description="Helical" evidence="6">
    <location>
        <begin position="234"/>
        <end position="255"/>
    </location>
</feature>
<reference evidence="9" key="1">
    <citation type="journal article" date="2019" name="Int. J. Syst. Evol. Microbiol.">
        <title>The Global Catalogue of Microorganisms (GCM) 10K type strain sequencing project: providing services to taxonomists for standard genome sequencing and annotation.</title>
        <authorList>
            <consortium name="The Broad Institute Genomics Platform"/>
            <consortium name="The Broad Institute Genome Sequencing Center for Infectious Disease"/>
            <person name="Wu L."/>
            <person name="Ma J."/>
        </authorList>
    </citation>
    <scope>NUCLEOTIDE SEQUENCE [LARGE SCALE GENOMIC DNA]</scope>
    <source>
        <strain evidence="9">JCM 18542</strain>
    </source>
</reference>
<dbReference type="InterPro" id="IPR036259">
    <property type="entry name" value="MFS_trans_sf"/>
</dbReference>
<evidence type="ECO:0000256" key="2">
    <source>
        <dbReference type="ARBA" id="ARBA00022448"/>
    </source>
</evidence>
<feature type="domain" description="Major facilitator superfamily (MFS) profile" evidence="7">
    <location>
        <begin position="23"/>
        <end position="482"/>
    </location>
</feature>
<dbReference type="Proteomes" id="UP001500839">
    <property type="component" value="Unassembled WGS sequence"/>
</dbReference>
<evidence type="ECO:0000256" key="5">
    <source>
        <dbReference type="ARBA" id="ARBA00023136"/>
    </source>
</evidence>
<dbReference type="SUPFAM" id="SSF103473">
    <property type="entry name" value="MFS general substrate transporter"/>
    <property type="match status" value="2"/>
</dbReference>
<feature type="transmembrane region" description="Helical" evidence="6">
    <location>
        <begin position="59"/>
        <end position="77"/>
    </location>
</feature>
<feature type="transmembrane region" description="Helical" evidence="6">
    <location>
        <begin position="350"/>
        <end position="369"/>
    </location>
</feature>
<keyword evidence="4 6" id="KW-1133">Transmembrane helix</keyword>
<evidence type="ECO:0000259" key="7">
    <source>
        <dbReference type="PROSITE" id="PS50850"/>
    </source>
</evidence>
<dbReference type="EMBL" id="BAABKQ010000001">
    <property type="protein sequence ID" value="GAA4824378.1"/>
    <property type="molecule type" value="Genomic_DNA"/>
</dbReference>
<feature type="transmembrane region" description="Helical" evidence="6">
    <location>
        <begin position="320"/>
        <end position="341"/>
    </location>
</feature>
<proteinExistence type="predicted"/>
<dbReference type="PANTHER" id="PTHR23501">
    <property type="entry name" value="MAJOR FACILITATOR SUPERFAMILY"/>
    <property type="match status" value="1"/>
</dbReference>
<dbReference type="InterPro" id="IPR020846">
    <property type="entry name" value="MFS_dom"/>
</dbReference>
<comment type="caution">
    <text evidence="8">The sequence shown here is derived from an EMBL/GenBank/DDBJ whole genome shotgun (WGS) entry which is preliminary data.</text>
</comment>
<evidence type="ECO:0000256" key="4">
    <source>
        <dbReference type="ARBA" id="ARBA00022989"/>
    </source>
</evidence>